<dbReference type="EMBL" id="JBAMIC010000013">
    <property type="protein sequence ID" value="KAK7096736.1"/>
    <property type="molecule type" value="Genomic_DNA"/>
</dbReference>
<dbReference type="Pfam" id="PF04548">
    <property type="entry name" value="AIG1"/>
    <property type="match status" value="1"/>
</dbReference>
<dbReference type="SUPFAM" id="SSF52540">
    <property type="entry name" value="P-loop containing nucleoside triphosphate hydrolases"/>
    <property type="match status" value="1"/>
</dbReference>
<dbReference type="FunFam" id="3.40.50.300:FF:000366">
    <property type="entry name" value="GTPase, IMAP family member 2"/>
    <property type="match status" value="1"/>
</dbReference>
<gene>
    <name evidence="6" type="ORF">V1264_003804</name>
</gene>
<dbReference type="PROSITE" id="PS51720">
    <property type="entry name" value="G_AIG1"/>
    <property type="match status" value="1"/>
</dbReference>
<dbReference type="PANTHER" id="PTHR10903">
    <property type="entry name" value="GTPASE, IMAP FAMILY MEMBER-RELATED"/>
    <property type="match status" value="1"/>
</dbReference>
<dbReference type="PANTHER" id="PTHR10903:SF184">
    <property type="entry name" value="GTP-BINDING PROTEIN A"/>
    <property type="match status" value="1"/>
</dbReference>
<reference evidence="6 7" key="1">
    <citation type="submission" date="2024-02" db="EMBL/GenBank/DDBJ databases">
        <title>Chromosome-scale genome assembly of the rough periwinkle Littorina saxatilis.</title>
        <authorList>
            <person name="De Jode A."/>
            <person name="Faria R."/>
            <person name="Formenti G."/>
            <person name="Sims Y."/>
            <person name="Smith T.P."/>
            <person name="Tracey A."/>
            <person name="Wood J.M.D."/>
            <person name="Zagrodzka Z.B."/>
            <person name="Johannesson K."/>
            <person name="Butlin R.K."/>
            <person name="Leder E.H."/>
        </authorList>
    </citation>
    <scope>NUCLEOTIDE SEQUENCE [LARGE SCALE GENOMIC DNA]</scope>
    <source>
        <strain evidence="6">Snail1</strain>
        <tissue evidence="6">Muscle</tissue>
    </source>
</reference>
<keyword evidence="3" id="KW-0342">GTP-binding</keyword>
<evidence type="ECO:0000313" key="6">
    <source>
        <dbReference type="EMBL" id="KAK7096736.1"/>
    </source>
</evidence>
<name>A0AAN9G641_9CAEN</name>
<feature type="compositionally biased region" description="Basic and acidic residues" evidence="4">
    <location>
        <begin position="540"/>
        <end position="564"/>
    </location>
</feature>
<keyword evidence="7" id="KW-1185">Reference proteome</keyword>
<feature type="region of interest" description="Disordered" evidence="4">
    <location>
        <begin position="540"/>
        <end position="572"/>
    </location>
</feature>
<organism evidence="6 7">
    <name type="scientific">Littorina saxatilis</name>
    <dbReference type="NCBI Taxonomy" id="31220"/>
    <lineage>
        <taxon>Eukaryota</taxon>
        <taxon>Metazoa</taxon>
        <taxon>Spiralia</taxon>
        <taxon>Lophotrochozoa</taxon>
        <taxon>Mollusca</taxon>
        <taxon>Gastropoda</taxon>
        <taxon>Caenogastropoda</taxon>
        <taxon>Littorinimorpha</taxon>
        <taxon>Littorinoidea</taxon>
        <taxon>Littorinidae</taxon>
        <taxon>Littorina</taxon>
    </lineage>
</organism>
<dbReference type="Gene3D" id="3.40.50.300">
    <property type="entry name" value="P-loop containing nucleotide triphosphate hydrolases"/>
    <property type="match status" value="1"/>
</dbReference>
<evidence type="ECO:0000256" key="2">
    <source>
        <dbReference type="ARBA" id="ARBA00022741"/>
    </source>
</evidence>
<evidence type="ECO:0000259" key="5">
    <source>
        <dbReference type="PROSITE" id="PS51720"/>
    </source>
</evidence>
<evidence type="ECO:0000256" key="1">
    <source>
        <dbReference type="ARBA" id="ARBA00008535"/>
    </source>
</evidence>
<feature type="region of interest" description="Disordered" evidence="4">
    <location>
        <begin position="137"/>
        <end position="209"/>
    </location>
</feature>
<accession>A0AAN9G641</accession>
<feature type="domain" description="AIG1-type G" evidence="5">
    <location>
        <begin position="211"/>
        <end position="414"/>
    </location>
</feature>
<dbReference type="InterPro" id="IPR027417">
    <property type="entry name" value="P-loop_NTPase"/>
</dbReference>
<sequence length="597" mass="68437">MAEGKRLYPVLDSLCEGDRQEEDRDLVAWAAREGLPAMVVAILEDQHLTSIEQIRDHLTPNKVTEIFQKPNILSAKTCQQLRKAIMHLSPSNTQQKHDMDSSDEESDLEDYFPQLGIGNPLMRTQPIPGHVLQRRAVFEKSSSHDKDPPSKTEASTSGHPVPRERRAPTVKFSAIGPPDGKPSKAKAPGSSKSSKTIAASAKPSGAKSSDDNTFRFLLIGKSGSGKSTTGNTILGKDLFTAGLDFRGVTSKCELRRNTRGGDRIVIMDCPGLYDIERSQEEISLSIVQSVACMHPGPHAILYVIRIGRFTKEEFGTYNRLKAIFDQNVTKYVIVVFTGGDEMEKNHKTLADMLKVAPNDLIQVVDECGHRCVVFNNNGEHEDKDTQVKALLDVARQLREKNGEPYSCSSYQSIGQTLEEEVERRLAAAQKKELERERYVKELETKTRKAQEAVTELKQQYRTKEQELNQRQQEEDERRRREDEELARLRQKKREQQRRESKRRITAEREERQKLMEELEAHHQRELEEIKKREHERLELEKAREEKEREKKERREKAYREEMNRTQDGIADGQQENWFQRAFGKVVARLGFNLPKAV</sequence>
<feature type="region of interest" description="Disordered" evidence="4">
    <location>
        <begin position="459"/>
        <end position="508"/>
    </location>
</feature>
<feature type="compositionally biased region" description="Low complexity" evidence="4">
    <location>
        <begin position="185"/>
        <end position="207"/>
    </location>
</feature>
<dbReference type="AlphaFoldDB" id="A0AAN9G641"/>
<protein>
    <recommendedName>
        <fullName evidence="5">AIG1-type G domain-containing protein</fullName>
    </recommendedName>
</protein>
<dbReference type="GO" id="GO:0005525">
    <property type="term" value="F:GTP binding"/>
    <property type="evidence" value="ECO:0007669"/>
    <property type="project" value="UniProtKB-KW"/>
</dbReference>
<comment type="caution">
    <text evidence="6">The sequence shown here is derived from an EMBL/GenBank/DDBJ whole genome shotgun (WGS) entry which is preliminary data.</text>
</comment>
<keyword evidence="2" id="KW-0547">Nucleotide-binding</keyword>
<evidence type="ECO:0000313" key="7">
    <source>
        <dbReference type="Proteomes" id="UP001374579"/>
    </source>
</evidence>
<dbReference type="InterPro" id="IPR045058">
    <property type="entry name" value="GIMA/IAN/Toc"/>
</dbReference>
<comment type="similarity">
    <text evidence="1">Belongs to the TRAFAC class TrmE-Era-EngA-EngB-Septin-like GTPase superfamily. AIG1/Toc34/Toc159-like paraseptin GTPase family. IAN subfamily.</text>
</comment>
<evidence type="ECO:0000256" key="3">
    <source>
        <dbReference type="ARBA" id="ARBA00023134"/>
    </source>
</evidence>
<feature type="compositionally biased region" description="Basic and acidic residues" evidence="4">
    <location>
        <begin position="461"/>
        <end position="487"/>
    </location>
</feature>
<dbReference type="InterPro" id="IPR006703">
    <property type="entry name" value="G_AIG1"/>
</dbReference>
<feature type="compositionally biased region" description="Acidic residues" evidence="4">
    <location>
        <begin position="101"/>
        <end position="110"/>
    </location>
</feature>
<feature type="region of interest" description="Disordered" evidence="4">
    <location>
        <begin position="88"/>
        <end position="125"/>
    </location>
</feature>
<feature type="compositionally biased region" description="Basic and acidic residues" evidence="4">
    <location>
        <begin position="137"/>
        <end position="150"/>
    </location>
</feature>
<evidence type="ECO:0000256" key="4">
    <source>
        <dbReference type="SAM" id="MobiDB-lite"/>
    </source>
</evidence>
<feature type="compositionally biased region" description="Basic and acidic residues" evidence="4">
    <location>
        <begin position="496"/>
        <end position="508"/>
    </location>
</feature>
<proteinExistence type="inferred from homology"/>
<dbReference type="Proteomes" id="UP001374579">
    <property type="component" value="Unassembled WGS sequence"/>
</dbReference>